<sequence length="973" mass="108922">MTSSAWPANDPSLLWKSLQTEHFYITYYSGEEEIAFRIARLAELLYQRIGSILAIYPKERVEIVLTDQSEHPNGSATLTPYSTIRLSLTAPEELSELGNPDDWYLDLLTHEYTHAVHGESIGGLPALINALFGKLLVPNFYQPHFIVEGLAVVEESLRTSAGRLRSSQWKMMMRADVLENHIASLDQFSHPPRRWPQGNIWYLYGSFFMDWIADSYGEEVFRSIIEDYGRQPIPGGLNRALRHATGKTYEELYPHWIAASQQQFAEEAATIRAHGLQEGIRITKHGQIARNPRWFPSKQESPTESSTLMYYRSDGHSTPGLYQIKLPSNLLDSSQTHVSQAEFMLRTNDVSTPAFTPEGGVVFEALGIHKNLFRFFDLFAVPPRQRGVTGVESTRVRMTRGFRAKMPDVSPDGTQIVFVTQHRGTSYLQIADFNSSSLTLEHVRALLPSQPLEQAYAPRWSPDGRAVTYTAWTKGGYREIRVIDLEKKTYQTITHRRGLEGGPCFSPDGKNLFFSSDRSGISNIYSYALDTRVLKQVTNVLTGAFQPSVSPDGKSLVYVGYTSEGYDLFILPLDEQQWTNPSPYSLSPPLPPPPSEPPATPFTKEDYQPLRTLAPRQYFAQTAPGNFGQSVTLSIAANDIASIHTIRSQFRIEWNKPELQGNFSYIYARLPFDVGIRAFRRIAPAGWKKAAQNSEPNAIRETIGFNSFITIPMPGAYDHSSFNLSYNTLRIGYEPTSITASKGDPYAMRFHATSQLVSQMHVGWSYSNTQRFLWSVTPEKGLTAKIGVDANHNYLTSAYDGVRGEANVASYFPMPWLPHHTLTLSAGGGLTIGKLPDQLFFVGGATDPSFLEGLLNETESNGGIILRGYPVGILSGKHYILFNAEYHFPIINIDRGLATLPFFLNRIHGNTFIDYGSAFYTPSTARFKTGIGGELQLDSHIGYSSPLTFRLGYSYGLSQGGIQRTYFLASTPF</sequence>
<gene>
    <name evidence="3" type="ORF">BCY86_00335</name>
</gene>
<name>A0A1L6MUV8_9BACT</name>
<accession>A0A1L6MUV8</accession>
<reference evidence="3 4" key="1">
    <citation type="submission" date="2016-08" db="EMBL/GenBank/DDBJ databases">
        <title>Identification and validation of antigenic proteins from Pajaroellobacter abortibovis using de-novo genome sequence assembly and reverse vaccinology.</title>
        <authorList>
            <person name="Welly B.T."/>
            <person name="Miller M.R."/>
            <person name="Stott J.L."/>
            <person name="Blanchard M.T."/>
            <person name="Islas-Trejo A.D."/>
            <person name="O'Rourke S.M."/>
            <person name="Young A.E."/>
            <person name="Medrano J.F."/>
            <person name="Van Eenennaam A.L."/>
        </authorList>
    </citation>
    <scope>NUCLEOTIDE SEQUENCE [LARGE SCALE GENOMIC DNA]</scope>
    <source>
        <strain evidence="3 4">BTF92-0548A/99-0131</strain>
    </source>
</reference>
<protein>
    <recommendedName>
        <fullName evidence="5">Bacterial surface antigen (D15) domain-containing protein</fullName>
    </recommendedName>
</protein>
<dbReference type="EMBL" id="CP016908">
    <property type="protein sequence ID" value="APR99292.1"/>
    <property type="molecule type" value="Genomic_DNA"/>
</dbReference>
<evidence type="ECO:0000313" key="3">
    <source>
        <dbReference type="EMBL" id="APR99292.1"/>
    </source>
</evidence>
<dbReference type="AlphaFoldDB" id="A0A1L6MUV8"/>
<organism evidence="3 4">
    <name type="scientific">Pajaroellobacter abortibovis</name>
    <dbReference type="NCBI Taxonomy" id="1882918"/>
    <lineage>
        <taxon>Bacteria</taxon>
        <taxon>Pseudomonadati</taxon>
        <taxon>Myxococcota</taxon>
        <taxon>Polyangia</taxon>
        <taxon>Polyangiales</taxon>
        <taxon>Polyangiaceae</taxon>
    </lineage>
</organism>
<keyword evidence="4" id="KW-1185">Reference proteome</keyword>
<dbReference type="STRING" id="1882918.BCY86_00335"/>
<dbReference type="InterPro" id="IPR011659">
    <property type="entry name" value="WD40"/>
</dbReference>
<evidence type="ECO:0000256" key="2">
    <source>
        <dbReference type="SAM" id="MobiDB-lite"/>
    </source>
</evidence>
<dbReference type="PANTHER" id="PTHR36842:SF1">
    <property type="entry name" value="PROTEIN TOLB"/>
    <property type="match status" value="1"/>
</dbReference>
<dbReference type="SUPFAM" id="SSF82171">
    <property type="entry name" value="DPP6 N-terminal domain-like"/>
    <property type="match status" value="1"/>
</dbReference>
<dbReference type="Gene3D" id="2.120.10.30">
    <property type="entry name" value="TolB, C-terminal domain"/>
    <property type="match status" value="1"/>
</dbReference>
<proteinExistence type="inferred from homology"/>
<dbReference type="InterPro" id="IPR011042">
    <property type="entry name" value="6-blade_b-propeller_TolB-like"/>
</dbReference>
<dbReference type="Pfam" id="PF07676">
    <property type="entry name" value="PD40"/>
    <property type="match status" value="4"/>
</dbReference>
<evidence type="ECO:0000256" key="1">
    <source>
        <dbReference type="ARBA" id="ARBA00009820"/>
    </source>
</evidence>
<feature type="compositionally biased region" description="Pro residues" evidence="2">
    <location>
        <begin position="586"/>
        <end position="600"/>
    </location>
</feature>
<dbReference type="KEGG" id="pabo:BCY86_00335"/>
<feature type="region of interest" description="Disordered" evidence="2">
    <location>
        <begin position="581"/>
        <end position="605"/>
    </location>
</feature>
<dbReference type="RefSeq" id="WP_075275925.1">
    <property type="nucleotide sequence ID" value="NZ_CP016908.1"/>
</dbReference>
<evidence type="ECO:0008006" key="5">
    <source>
        <dbReference type="Google" id="ProtNLM"/>
    </source>
</evidence>
<dbReference type="Proteomes" id="UP000185544">
    <property type="component" value="Chromosome"/>
</dbReference>
<dbReference type="OrthoDB" id="9799878at2"/>
<evidence type="ECO:0000313" key="4">
    <source>
        <dbReference type="Proteomes" id="UP000185544"/>
    </source>
</evidence>
<dbReference type="PANTHER" id="PTHR36842">
    <property type="entry name" value="PROTEIN TOLB HOMOLOG"/>
    <property type="match status" value="1"/>
</dbReference>
<comment type="similarity">
    <text evidence="1">Belongs to the TolB family.</text>
</comment>
<dbReference type="Gene3D" id="2.40.160.50">
    <property type="entry name" value="membrane protein fhac: a member of the omp85/tpsb transporter family"/>
    <property type="match status" value="1"/>
</dbReference>